<organism evidence="1 2">
    <name type="scientific">Mycoplasma wenyonii</name>
    <dbReference type="NCBI Taxonomy" id="65123"/>
    <lineage>
        <taxon>Bacteria</taxon>
        <taxon>Bacillati</taxon>
        <taxon>Mycoplasmatota</taxon>
        <taxon>Mollicutes</taxon>
        <taxon>Mycoplasmataceae</taxon>
        <taxon>Mycoplasma</taxon>
    </lineage>
</organism>
<sequence>MLEVKFESVVPNIQLDTPSNYSENNVLSTIENISTEITKWDKASDISEQALTQLDSFSLKPAWVKQYHLKVVNSVRRLVSSWNCNNTSCKWRAPQLTKDQRNSLQVIYDLHIKLKDLRSKLSVQMKELGISEEIQAESQEPSTSSLTMSQSLQRIRWKGDIVYIHSGLNNYQKENFDANSWPSWDKNPYSNFYDSEEEFKQDIEVTNQLRNQIFRDQRYSKVQNLTVGSGRHSEHNQKLANTFRNLVYGNYSYKHIIVKVAQKILKEIDQSV</sequence>
<protein>
    <submittedName>
        <fullName evidence="1">Uncharacterized protein</fullName>
    </submittedName>
</protein>
<keyword evidence="2" id="KW-1185">Reference proteome</keyword>
<name>A0A328PTE5_9MOLU</name>
<accession>A0A328PTE5</accession>
<gene>
    <name evidence="1" type="ORF">DNK47_02165</name>
</gene>
<dbReference type="OrthoDB" id="403390at2"/>
<dbReference type="AlphaFoldDB" id="A0A328PTE5"/>
<reference evidence="2" key="1">
    <citation type="submission" date="2018-06" db="EMBL/GenBank/DDBJ databases">
        <authorList>
            <person name="Martinez Ocampo F."/>
            <person name="Quiroz Castaneda R.E."/>
            <person name="Rojas Lopez X."/>
        </authorList>
    </citation>
    <scope>NUCLEOTIDE SEQUENCE [LARGE SCALE GENOMIC DNA]</scope>
    <source>
        <strain evidence="2">INIFAP02</strain>
    </source>
</reference>
<comment type="caution">
    <text evidence="1">The sequence shown here is derived from an EMBL/GenBank/DDBJ whole genome shotgun (WGS) entry which is preliminary data.</text>
</comment>
<evidence type="ECO:0000313" key="2">
    <source>
        <dbReference type="Proteomes" id="UP000249762"/>
    </source>
</evidence>
<dbReference type="RefSeq" id="WP_112665537.1">
    <property type="nucleotide sequence ID" value="NZ_QKVO01000007.1"/>
</dbReference>
<proteinExistence type="predicted"/>
<dbReference type="EMBL" id="QKVO01000007">
    <property type="protein sequence ID" value="RAO95000.1"/>
    <property type="molecule type" value="Genomic_DNA"/>
</dbReference>
<dbReference type="Proteomes" id="UP000249762">
    <property type="component" value="Unassembled WGS sequence"/>
</dbReference>
<evidence type="ECO:0000313" key="1">
    <source>
        <dbReference type="EMBL" id="RAO95000.1"/>
    </source>
</evidence>